<feature type="compositionally biased region" description="Low complexity" evidence="1">
    <location>
        <begin position="196"/>
        <end position="207"/>
    </location>
</feature>
<feature type="region of interest" description="Disordered" evidence="1">
    <location>
        <begin position="1"/>
        <end position="46"/>
    </location>
</feature>
<proteinExistence type="predicted"/>
<feature type="compositionally biased region" description="Polar residues" evidence="1">
    <location>
        <begin position="217"/>
        <end position="241"/>
    </location>
</feature>
<dbReference type="OrthoDB" id="10383291at2759"/>
<feature type="compositionally biased region" description="Basic and acidic residues" evidence="1">
    <location>
        <begin position="359"/>
        <end position="372"/>
    </location>
</feature>
<feature type="compositionally biased region" description="Basic and acidic residues" evidence="1">
    <location>
        <begin position="155"/>
        <end position="173"/>
    </location>
</feature>
<evidence type="ECO:0000313" key="2">
    <source>
        <dbReference type="EMBL" id="KAF6235106.1"/>
    </source>
</evidence>
<organism evidence="2 3">
    <name type="scientific">Letharia columbiana</name>
    <dbReference type="NCBI Taxonomy" id="112416"/>
    <lineage>
        <taxon>Eukaryota</taxon>
        <taxon>Fungi</taxon>
        <taxon>Dikarya</taxon>
        <taxon>Ascomycota</taxon>
        <taxon>Pezizomycotina</taxon>
        <taxon>Lecanoromycetes</taxon>
        <taxon>OSLEUM clade</taxon>
        <taxon>Lecanoromycetidae</taxon>
        <taxon>Lecanorales</taxon>
        <taxon>Lecanorineae</taxon>
        <taxon>Parmeliaceae</taxon>
        <taxon>Letharia</taxon>
    </lineage>
</organism>
<name>A0A8H6L4E5_9LECA</name>
<feature type="compositionally biased region" description="Basic and acidic residues" evidence="1">
    <location>
        <begin position="459"/>
        <end position="468"/>
    </location>
</feature>
<evidence type="ECO:0000313" key="3">
    <source>
        <dbReference type="Proteomes" id="UP000578531"/>
    </source>
</evidence>
<protein>
    <submittedName>
        <fullName evidence="2">Uncharacterized protein</fullName>
    </submittedName>
</protein>
<dbReference type="EMBL" id="JACCJC010000026">
    <property type="protein sequence ID" value="KAF6235106.1"/>
    <property type="molecule type" value="Genomic_DNA"/>
</dbReference>
<feature type="region of interest" description="Disordered" evidence="1">
    <location>
        <begin position="459"/>
        <end position="485"/>
    </location>
</feature>
<reference evidence="2 3" key="1">
    <citation type="journal article" date="2020" name="Genomics">
        <title>Complete, high-quality genomes from long-read metagenomic sequencing of two wolf lichen thalli reveals enigmatic genome architecture.</title>
        <authorList>
            <person name="McKenzie S.K."/>
            <person name="Walston R.F."/>
            <person name="Allen J.L."/>
        </authorList>
    </citation>
    <scope>NUCLEOTIDE SEQUENCE [LARGE SCALE GENOMIC DNA]</scope>
    <source>
        <strain evidence="2">WasteWater2</strain>
    </source>
</reference>
<comment type="caution">
    <text evidence="2">The sequence shown here is derived from an EMBL/GenBank/DDBJ whole genome shotgun (WGS) entry which is preliminary data.</text>
</comment>
<keyword evidence="3" id="KW-1185">Reference proteome</keyword>
<sequence length="497" mass="55944">MYKMNPYANWPKDPYADSSAERPRNRKRNPLDPREPYKRTFTQAPVTGPFPPTGSLYYRWGVFNGRLMTPKEQRFEHFINDMQARHDEISELREWRRLKDIEEEAVLLYHELGNVVKYTRQMSTRDQMETEYQCQRKRQKAEDLNPWATALKHGQERLRAEAEERARGQERIRSSFKARIQASSYPVANTKIATNAAGPQQASQQSGLTPPKPEKCGNTSQAVPSTEAGSSRQQEQKTQLSAEEVRRQFQDEFRFQLATTATRLTTTTSVRSVSLETATSARGTRAKELDVAMPTARQDSVKAELPGYQPPMGIIQVTHLPKGSVLVSKRPGLPELHLGCPSVAEQSPTLSIGQPSETSQEHRITGSIEHRSASPSSRQTRSEGSTPPSSVPSSPPKSPKEEVDNSSALLELEWNAHGTVKSTSRWEKLKPSTRNNPFLNSLIREHIDRQRMNGWALMEERSKNERSRGTPSSRTEGNIWGPAGLSGRFLGNGAMGR</sequence>
<feature type="compositionally biased region" description="Polar residues" evidence="1">
    <location>
        <begin position="373"/>
        <end position="384"/>
    </location>
</feature>
<dbReference type="RefSeq" id="XP_037164484.1">
    <property type="nucleotide sequence ID" value="XM_037308641.1"/>
</dbReference>
<gene>
    <name evidence="2" type="ORF">HO173_006733</name>
</gene>
<feature type="region of interest" description="Disordered" evidence="1">
    <location>
        <begin position="338"/>
        <end position="405"/>
    </location>
</feature>
<dbReference type="GeneID" id="59288393"/>
<feature type="region of interest" description="Disordered" evidence="1">
    <location>
        <begin position="155"/>
        <end position="175"/>
    </location>
</feature>
<accession>A0A8H6L4E5</accession>
<feature type="compositionally biased region" description="Basic and acidic residues" evidence="1">
    <location>
        <begin position="19"/>
        <end position="38"/>
    </location>
</feature>
<dbReference type="AlphaFoldDB" id="A0A8H6L4E5"/>
<dbReference type="Proteomes" id="UP000578531">
    <property type="component" value="Unassembled WGS sequence"/>
</dbReference>
<evidence type="ECO:0000256" key="1">
    <source>
        <dbReference type="SAM" id="MobiDB-lite"/>
    </source>
</evidence>
<feature type="region of interest" description="Disordered" evidence="1">
    <location>
        <begin position="196"/>
        <end position="243"/>
    </location>
</feature>
<feature type="compositionally biased region" description="Polar residues" evidence="1">
    <location>
        <begin position="344"/>
        <end position="358"/>
    </location>
</feature>